<evidence type="ECO:0000313" key="2">
    <source>
        <dbReference type="Proteomes" id="UP001055115"/>
    </source>
</evidence>
<keyword evidence="2" id="KW-1185">Reference proteome</keyword>
<sequence>MPRRRSVYFDESGGFPRFEDLQDDEVERLARERLRQLRDERLQKSSLKKRTYDDYCDLTQDDDEQPARPYKIIKMRSGHETIDLTGGY</sequence>
<gene>
    <name evidence="1" type="ORF">ColSpa_10172</name>
</gene>
<protein>
    <submittedName>
        <fullName evidence="1">Uncharacterized protein</fullName>
    </submittedName>
</protein>
<accession>A0AA37PD21</accession>
<comment type="caution">
    <text evidence="1">The sequence shown here is derived from an EMBL/GenBank/DDBJ whole genome shotgun (WGS) entry which is preliminary data.</text>
</comment>
<dbReference type="EMBL" id="BQXU01000033">
    <property type="protein sequence ID" value="GKT49991.1"/>
    <property type="molecule type" value="Genomic_DNA"/>
</dbReference>
<dbReference type="AlphaFoldDB" id="A0AA37PD21"/>
<evidence type="ECO:0000313" key="1">
    <source>
        <dbReference type="EMBL" id="GKT49991.1"/>
    </source>
</evidence>
<dbReference type="GeneID" id="73330974"/>
<dbReference type="RefSeq" id="XP_049132341.1">
    <property type="nucleotide sequence ID" value="XM_049276384.1"/>
</dbReference>
<reference evidence="1 2" key="1">
    <citation type="submission" date="2022-03" db="EMBL/GenBank/DDBJ databases">
        <title>Genome data of Colletotrichum spp.</title>
        <authorList>
            <person name="Utami Y.D."/>
            <person name="Hiruma K."/>
        </authorList>
    </citation>
    <scope>NUCLEOTIDE SEQUENCE [LARGE SCALE GENOMIC DNA]</scope>
    <source>
        <strain evidence="1 2">MAFF 239500</strain>
    </source>
</reference>
<proteinExistence type="predicted"/>
<organism evidence="1 2">
    <name type="scientific">Colletotrichum spaethianum</name>
    <dbReference type="NCBI Taxonomy" id="700344"/>
    <lineage>
        <taxon>Eukaryota</taxon>
        <taxon>Fungi</taxon>
        <taxon>Dikarya</taxon>
        <taxon>Ascomycota</taxon>
        <taxon>Pezizomycotina</taxon>
        <taxon>Sordariomycetes</taxon>
        <taxon>Hypocreomycetidae</taxon>
        <taxon>Glomerellales</taxon>
        <taxon>Glomerellaceae</taxon>
        <taxon>Colletotrichum</taxon>
        <taxon>Colletotrichum spaethianum species complex</taxon>
    </lineage>
</organism>
<dbReference type="Proteomes" id="UP001055115">
    <property type="component" value="Unassembled WGS sequence"/>
</dbReference>
<name>A0AA37PD21_9PEZI</name>